<name>A0A381IJT1_AMIAI</name>
<dbReference type="PANTHER" id="PTHR42730">
    <property type="entry name" value="2-OXOGLUTARATE SYNTHASE SUBUNIT KORC"/>
    <property type="match status" value="1"/>
</dbReference>
<dbReference type="EMBL" id="UFSM01000002">
    <property type="protein sequence ID" value="SUY28127.1"/>
    <property type="molecule type" value="Genomic_DNA"/>
</dbReference>
<reference evidence="3 4" key="1">
    <citation type="submission" date="2018-06" db="EMBL/GenBank/DDBJ databases">
        <authorList>
            <consortium name="Pathogen Informatics"/>
            <person name="Doyle S."/>
        </authorList>
    </citation>
    <scope>NUCLEOTIDE SEQUENCE [LARGE SCALE GENOMIC DNA]</scope>
    <source>
        <strain evidence="3 4">NCTC10684</strain>
    </source>
</reference>
<dbReference type="Pfam" id="PF01558">
    <property type="entry name" value="POR"/>
    <property type="match status" value="1"/>
</dbReference>
<dbReference type="GO" id="GO:0016903">
    <property type="term" value="F:oxidoreductase activity, acting on the aldehyde or oxo group of donors"/>
    <property type="evidence" value="ECO:0007669"/>
    <property type="project" value="InterPro"/>
</dbReference>
<dbReference type="InterPro" id="IPR002869">
    <property type="entry name" value="Pyrv_flavodox_OxRed_cen"/>
</dbReference>
<evidence type="ECO:0000256" key="1">
    <source>
        <dbReference type="ARBA" id="ARBA00023002"/>
    </source>
</evidence>
<organism evidence="3 4">
    <name type="scientific">Aminobacter aminovorans</name>
    <name type="common">Chelatobacter heintzii</name>
    <dbReference type="NCBI Taxonomy" id="83263"/>
    <lineage>
        <taxon>Bacteria</taxon>
        <taxon>Pseudomonadati</taxon>
        <taxon>Pseudomonadota</taxon>
        <taxon>Alphaproteobacteria</taxon>
        <taxon>Hyphomicrobiales</taxon>
        <taxon>Phyllobacteriaceae</taxon>
        <taxon>Aminobacter</taxon>
    </lineage>
</organism>
<dbReference type="InterPro" id="IPR019752">
    <property type="entry name" value="Pyrv/ketoisovalerate_OxRed_cat"/>
</dbReference>
<dbReference type="PANTHER" id="PTHR42730:SF1">
    <property type="entry name" value="2-OXOGLUTARATE SYNTHASE SUBUNIT KORC"/>
    <property type="match status" value="1"/>
</dbReference>
<evidence type="ECO:0000313" key="4">
    <source>
        <dbReference type="Proteomes" id="UP000254701"/>
    </source>
</evidence>
<keyword evidence="1" id="KW-0560">Oxidoreductase</keyword>
<protein>
    <submittedName>
        <fullName evidence="3">2-oxoglutarate ferredoxin oxidoreductase subunit gamma</fullName>
    </submittedName>
</protein>
<gene>
    <name evidence="3" type="ORF">NCTC10684_04992</name>
</gene>
<dbReference type="Proteomes" id="UP000254701">
    <property type="component" value="Unassembled WGS sequence"/>
</dbReference>
<evidence type="ECO:0000313" key="3">
    <source>
        <dbReference type="EMBL" id="SUY28127.1"/>
    </source>
</evidence>
<accession>A0A381IJT1</accession>
<dbReference type="SUPFAM" id="SSF53323">
    <property type="entry name" value="Pyruvate-ferredoxin oxidoreductase, PFOR, domain III"/>
    <property type="match status" value="1"/>
</dbReference>
<sequence>MSCAPNRKLVALGPPATGRGYLELDLFISGIGGQGIQLIGKSLALAAIKDSRHVMLAGEYGGHMRGGSSIGTVVIGAKPLKALPILPHAGSAIAMSHLFWERVGSRLRPGSFVLAEETIAADLPDMEKHRLVKLPATAIATELGSRMAAGMVMLGAFAALTGAVKIDSAVAAMAEQIPSYRRQHIEANERAIRAGAASVTPMAFAVDLDAREVA</sequence>
<proteinExistence type="predicted"/>
<dbReference type="InterPro" id="IPR052554">
    <property type="entry name" value="2-oxoglutarate_synth_KorC"/>
</dbReference>
<feature type="domain" description="Pyruvate/ketoisovalerate oxidoreductase catalytic" evidence="2">
    <location>
        <begin position="32"/>
        <end position="196"/>
    </location>
</feature>
<evidence type="ECO:0000259" key="2">
    <source>
        <dbReference type="Pfam" id="PF01558"/>
    </source>
</evidence>
<dbReference type="AlphaFoldDB" id="A0A381IJT1"/>
<dbReference type="Gene3D" id="3.40.920.10">
    <property type="entry name" value="Pyruvate-ferredoxin oxidoreductase, PFOR, domain III"/>
    <property type="match status" value="1"/>
</dbReference>